<dbReference type="Proteomes" id="UP000324222">
    <property type="component" value="Unassembled WGS sequence"/>
</dbReference>
<comment type="caution">
    <text evidence="1">The sequence shown here is derived from an EMBL/GenBank/DDBJ whole genome shotgun (WGS) entry which is preliminary data.</text>
</comment>
<evidence type="ECO:0000313" key="2">
    <source>
        <dbReference type="Proteomes" id="UP000324222"/>
    </source>
</evidence>
<sequence>MSETVCSSPGLDASPGLPQPLASKNSSIFAFLPLKLPAAPSPFAVFLESGVGAMHGSPSFLVYSCYN</sequence>
<accession>A0A5B7FGS9</accession>
<keyword evidence="2" id="KW-1185">Reference proteome</keyword>
<evidence type="ECO:0000313" key="1">
    <source>
        <dbReference type="EMBL" id="MPC44747.1"/>
    </source>
</evidence>
<dbReference type="EMBL" id="VSRR010006417">
    <property type="protein sequence ID" value="MPC44747.1"/>
    <property type="molecule type" value="Genomic_DNA"/>
</dbReference>
<reference evidence="1 2" key="1">
    <citation type="submission" date="2019-05" db="EMBL/GenBank/DDBJ databases">
        <title>Another draft genome of Portunus trituberculatus and its Hox gene families provides insights of decapod evolution.</title>
        <authorList>
            <person name="Jeong J.-H."/>
            <person name="Song I."/>
            <person name="Kim S."/>
            <person name="Choi T."/>
            <person name="Kim D."/>
            <person name="Ryu S."/>
            <person name="Kim W."/>
        </authorList>
    </citation>
    <scope>NUCLEOTIDE SEQUENCE [LARGE SCALE GENOMIC DNA]</scope>
    <source>
        <tissue evidence="1">Muscle</tissue>
    </source>
</reference>
<proteinExistence type="predicted"/>
<dbReference type="AlphaFoldDB" id="A0A5B7FGS9"/>
<name>A0A5B7FGS9_PORTR</name>
<organism evidence="1 2">
    <name type="scientific">Portunus trituberculatus</name>
    <name type="common">Swimming crab</name>
    <name type="synonym">Neptunus trituberculatus</name>
    <dbReference type="NCBI Taxonomy" id="210409"/>
    <lineage>
        <taxon>Eukaryota</taxon>
        <taxon>Metazoa</taxon>
        <taxon>Ecdysozoa</taxon>
        <taxon>Arthropoda</taxon>
        <taxon>Crustacea</taxon>
        <taxon>Multicrustacea</taxon>
        <taxon>Malacostraca</taxon>
        <taxon>Eumalacostraca</taxon>
        <taxon>Eucarida</taxon>
        <taxon>Decapoda</taxon>
        <taxon>Pleocyemata</taxon>
        <taxon>Brachyura</taxon>
        <taxon>Eubrachyura</taxon>
        <taxon>Portunoidea</taxon>
        <taxon>Portunidae</taxon>
        <taxon>Portuninae</taxon>
        <taxon>Portunus</taxon>
    </lineage>
</organism>
<gene>
    <name evidence="1" type="ORF">E2C01_038427</name>
</gene>
<protein>
    <submittedName>
        <fullName evidence="1">Uncharacterized protein</fullName>
    </submittedName>
</protein>